<dbReference type="InterPro" id="IPR029058">
    <property type="entry name" value="AB_hydrolase_fold"/>
</dbReference>
<dbReference type="InterPro" id="IPR000073">
    <property type="entry name" value="AB_hydrolase_1"/>
</dbReference>
<reference evidence="2 3" key="1">
    <citation type="submission" date="2021-03" db="EMBL/GenBank/DDBJ databases">
        <title>Assistant Professor.</title>
        <authorList>
            <person name="Huq M.A."/>
        </authorList>
    </citation>
    <scope>NUCLEOTIDE SEQUENCE [LARGE SCALE GENOMIC DNA]</scope>
    <source>
        <strain evidence="2 3">MAH-29</strain>
    </source>
</reference>
<keyword evidence="2" id="KW-0378">Hydrolase</keyword>
<dbReference type="SUPFAM" id="SSF53474">
    <property type="entry name" value="alpha/beta-Hydrolases"/>
    <property type="match status" value="1"/>
</dbReference>
<evidence type="ECO:0000313" key="3">
    <source>
        <dbReference type="Proteomes" id="UP000677244"/>
    </source>
</evidence>
<keyword evidence="3" id="KW-1185">Reference proteome</keyword>
<organism evidence="2 3">
    <name type="scientific">Niastella soli</name>
    <dbReference type="NCBI Taxonomy" id="2821487"/>
    <lineage>
        <taxon>Bacteria</taxon>
        <taxon>Pseudomonadati</taxon>
        <taxon>Bacteroidota</taxon>
        <taxon>Chitinophagia</taxon>
        <taxon>Chitinophagales</taxon>
        <taxon>Chitinophagaceae</taxon>
        <taxon>Niastella</taxon>
    </lineage>
</organism>
<proteinExistence type="predicted"/>
<dbReference type="Proteomes" id="UP000677244">
    <property type="component" value="Unassembled WGS sequence"/>
</dbReference>
<protein>
    <submittedName>
        <fullName evidence="2">Alpha/beta hydrolase</fullName>
    </submittedName>
</protein>
<feature type="domain" description="AB hydrolase-1" evidence="1">
    <location>
        <begin position="9"/>
        <end position="240"/>
    </location>
</feature>
<sequence length="260" mass="29073">MSIQSKTILFVTGCFVSYKCWDDWVNFFESKGYTALAPAWPLKEGAPDLLRSQHPDSPIATLRMNTVLNNYIEIAKQLPEKPIIIGHSFGGLMTQILINRGYGALGVAIHPVPPQGVIPLELSFYKAGTGSLGLFTSTKKDYLMSFKTWQYAFTNGMPEAVQRAEYDKFVVPESKLLARDGLTSAAKVDFSKPHAPLLIVSSPADNIIPASLNKRNFKRYKQNNGSITEYLEVPGRNHHVLGLSTWKEDAQQILEWIQKQ</sequence>
<name>A0ABS3Z1Y0_9BACT</name>
<comment type="caution">
    <text evidence="2">The sequence shown here is derived from an EMBL/GenBank/DDBJ whole genome shotgun (WGS) entry which is preliminary data.</text>
</comment>
<dbReference type="GO" id="GO:0016787">
    <property type="term" value="F:hydrolase activity"/>
    <property type="evidence" value="ECO:0007669"/>
    <property type="project" value="UniProtKB-KW"/>
</dbReference>
<accession>A0ABS3Z1Y0</accession>
<dbReference type="RefSeq" id="WP_209142433.1">
    <property type="nucleotide sequence ID" value="NZ_JAGHKO010000011.1"/>
</dbReference>
<evidence type="ECO:0000259" key="1">
    <source>
        <dbReference type="Pfam" id="PF12697"/>
    </source>
</evidence>
<evidence type="ECO:0000313" key="2">
    <source>
        <dbReference type="EMBL" id="MBO9204150.1"/>
    </source>
</evidence>
<dbReference type="EMBL" id="JAGHKO010000011">
    <property type="protein sequence ID" value="MBO9204150.1"/>
    <property type="molecule type" value="Genomic_DNA"/>
</dbReference>
<gene>
    <name evidence="2" type="ORF">J7I42_27935</name>
</gene>
<dbReference type="Gene3D" id="3.40.50.1820">
    <property type="entry name" value="alpha/beta hydrolase"/>
    <property type="match status" value="1"/>
</dbReference>
<dbReference type="Pfam" id="PF12697">
    <property type="entry name" value="Abhydrolase_6"/>
    <property type="match status" value="1"/>
</dbReference>